<evidence type="ECO:0000313" key="1">
    <source>
        <dbReference type="EnsemblPlants" id="MELO3C031558.2.1"/>
    </source>
</evidence>
<name>A0A9I9EBN8_CUCME</name>
<protein>
    <submittedName>
        <fullName evidence="1">Uncharacterized protein</fullName>
    </submittedName>
</protein>
<dbReference type="Gramene" id="MELO3C031558.2.1">
    <property type="protein sequence ID" value="MELO3C031558.2.1"/>
    <property type="gene ID" value="MELO3C031558.2"/>
</dbReference>
<dbReference type="EnsemblPlants" id="MELO3C031558.2.1">
    <property type="protein sequence ID" value="MELO3C031558.2.1"/>
    <property type="gene ID" value="MELO3C031558.2"/>
</dbReference>
<dbReference type="AlphaFoldDB" id="A0A9I9EBN8"/>
<proteinExistence type="predicted"/>
<sequence>MVGEKSESFNNLRREEISVKLSLRAVNRKESFICLLSQVDSSASKYGVNLSFSMLKMEVLGGLRIIICYPTHVKKSSITHYTTEIVGTLPMNLNNTNIEDGEMVTFRSR</sequence>
<accession>A0A9I9EBN8</accession>
<organism evidence="1">
    <name type="scientific">Cucumis melo</name>
    <name type="common">Muskmelon</name>
    <dbReference type="NCBI Taxonomy" id="3656"/>
    <lineage>
        <taxon>Eukaryota</taxon>
        <taxon>Viridiplantae</taxon>
        <taxon>Streptophyta</taxon>
        <taxon>Embryophyta</taxon>
        <taxon>Tracheophyta</taxon>
        <taxon>Spermatophyta</taxon>
        <taxon>Magnoliopsida</taxon>
        <taxon>eudicotyledons</taxon>
        <taxon>Gunneridae</taxon>
        <taxon>Pentapetalae</taxon>
        <taxon>rosids</taxon>
        <taxon>fabids</taxon>
        <taxon>Cucurbitales</taxon>
        <taxon>Cucurbitaceae</taxon>
        <taxon>Benincaseae</taxon>
        <taxon>Cucumis</taxon>
    </lineage>
</organism>
<reference evidence="1" key="1">
    <citation type="submission" date="2023-03" db="UniProtKB">
        <authorList>
            <consortium name="EnsemblPlants"/>
        </authorList>
    </citation>
    <scope>IDENTIFICATION</scope>
</reference>